<proteinExistence type="predicted"/>
<sequence>MATLKRTMDQAMDQEAGYQGTGASCPAPTQDITLNLKNRAKAITSAGYGPENPALPNNAFWSKKADQWDVSTDDAKKSLCGNCAAFNVGDKIKQCIADGIGREADPWGTIKLADLGYCEIFDFKCAASRTCDAWVVGGPNEGDGESEGGDYEEESDSEPESLLTIKIGSKD</sequence>
<feature type="compositionally biased region" description="Acidic residues" evidence="1">
    <location>
        <begin position="142"/>
        <end position="159"/>
    </location>
</feature>
<organism evidence="2">
    <name type="scientific">uncultured Caudovirales phage</name>
    <dbReference type="NCBI Taxonomy" id="2100421"/>
    <lineage>
        <taxon>Viruses</taxon>
        <taxon>Duplodnaviria</taxon>
        <taxon>Heunggongvirae</taxon>
        <taxon>Uroviricota</taxon>
        <taxon>Caudoviricetes</taxon>
        <taxon>Peduoviridae</taxon>
        <taxon>Maltschvirus</taxon>
        <taxon>Maltschvirus maltsch</taxon>
    </lineage>
</organism>
<evidence type="ECO:0000256" key="1">
    <source>
        <dbReference type="SAM" id="MobiDB-lite"/>
    </source>
</evidence>
<accession>A0A6J5MXC9</accession>
<protein>
    <submittedName>
        <fullName evidence="2">Uncharacterized protein</fullName>
    </submittedName>
</protein>
<reference evidence="2" key="1">
    <citation type="submission" date="2020-04" db="EMBL/GenBank/DDBJ databases">
        <authorList>
            <person name="Chiriac C."/>
            <person name="Salcher M."/>
            <person name="Ghai R."/>
            <person name="Kavagutti S V."/>
        </authorList>
    </citation>
    <scope>NUCLEOTIDE SEQUENCE</scope>
</reference>
<dbReference type="EMBL" id="LR796561">
    <property type="protein sequence ID" value="CAB4151965.1"/>
    <property type="molecule type" value="Genomic_DNA"/>
</dbReference>
<gene>
    <name evidence="2" type="ORF">UFOVP588_40</name>
</gene>
<feature type="region of interest" description="Disordered" evidence="1">
    <location>
        <begin position="136"/>
        <end position="171"/>
    </location>
</feature>
<evidence type="ECO:0000313" key="2">
    <source>
        <dbReference type="EMBL" id="CAB4151965.1"/>
    </source>
</evidence>
<name>A0A6J5MXC9_9CAUD</name>